<evidence type="ECO:0000313" key="2">
    <source>
        <dbReference type="Proteomes" id="UP001153331"/>
    </source>
</evidence>
<sequence>MEEDKKPERPTSAHSSDKERDSFEDASEITPRPESHSERSQSRSRSLISKRESTDTTVQEPKGESPAPEIPEVPSQANDEAQHTKGEVEATETSTEDAPPAKSPLLTAHRISVTSDMDDVSLEEGWCTKDSGSPPSLPPRDSRDSTASASGLQGLSGQMSPVKFPPPPPPPVVQEKPPPPAPVTRKLTSPFAWLSRNSSSKKPGSPPHTLTDRRNTNASIQSLGSNPELTLSRIDDEDDSKGNNRSSWDHYQRRNDR</sequence>
<gene>
    <name evidence="1" type="ORF">OPT61_g5996</name>
</gene>
<dbReference type="EMBL" id="JAPHNI010000408">
    <property type="protein sequence ID" value="KAJ8111413.1"/>
    <property type="molecule type" value="Genomic_DNA"/>
</dbReference>
<accession>A0ACC2I8C9</accession>
<reference evidence="1" key="1">
    <citation type="submission" date="2022-11" db="EMBL/GenBank/DDBJ databases">
        <title>Genome Sequence of Boeremia exigua.</title>
        <authorList>
            <person name="Buettner E."/>
        </authorList>
    </citation>
    <scope>NUCLEOTIDE SEQUENCE</scope>
    <source>
        <strain evidence="1">CU02</strain>
    </source>
</reference>
<proteinExistence type="predicted"/>
<evidence type="ECO:0000313" key="1">
    <source>
        <dbReference type="EMBL" id="KAJ8111413.1"/>
    </source>
</evidence>
<comment type="caution">
    <text evidence="1">The sequence shown here is derived from an EMBL/GenBank/DDBJ whole genome shotgun (WGS) entry which is preliminary data.</text>
</comment>
<organism evidence="1 2">
    <name type="scientific">Boeremia exigua</name>
    <dbReference type="NCBI Taxonomy" id="749465"/>
    <lineage>
        <taxon>Eukaryota</taxon>
        <taxon>Fungi</taxon>
        <taxon>Dikarya</taxon>
        <taxon>Ascomycota</taxon>
        <taxon>Pezizomycotina</taxon>
        <taxon>Dothideomycetes</taxon>
        <taxon>Pleosporomycetidae</taxon>
        <taxon>Pleosporales</taxon>
        <taxon>Pleosporineae</taxon>
        <taxon>Didymellaceae</taxon>
        <taxon>Boeremia</taxon>
    </lineage>
</organism>
<name>A0ACC2I8C9_9PLEO</name>
<protein>
    <submittedName>
        <fullName evidence="1">Uncharacterized protein</fullName>
    </submittedName>
</protein>
<keyword evidence="2" id="KW-1185">Reference proteome</keyword>
<dbReference type="Proteomes" id="UP001153331">
    <property type="component" value="Unassembled WGS sequence"/>
</dbReference>